<accession>A0A392PN38</accession>
<evidence type="ECO:0000313" key="1">
    <source>
        <dbReference type="EMBL" id="MCI13192.1"/>
    </source>
</evidence>
<dbReference type="EMBL" id="LXQA010087261">
    <property type="protein sequence ID" value="MCI13192.1"/>
    <property type="molecule type" value="Genomic_DNA"/>
</dbReference>
<proteinExistence type="predicted"/>
<reference evidence="1 2" key="1">
    <citation type="journal article" date="2018" name="Front. Plant Sci.">
        <title>Red Clover (Trifolium pratense) and Zigzag Clover (T. medium) - A Picture of Genomic Similarities and Differences.</title>
        <authorList>
            <person name="Dluhosova J."/>
            <person name="Istvanek J."/>
            <person name="Nedelnik J."/>
            <person name="Repkova J."/>
        </authorList>
    </citation>
    <scope>NUCLEOTIDE SEQUENCE [LARGE SCALE GENOMIC DNA]</scope>
    <source>
        <strain evidence="2">cv. 10/8</strain>
        <tissue evidence="1">Leaf</tissue>
    </source>
</reference>
<feature type="non-terminal residue" evidence="1">
    <location>
        <position position="1"/>
    </location>
</feature>
<comment type="caution">
    <text evidence="1">The sequence shown here is derived from an EMBL/GenBank/DDBJ whole genome shotgun (WGS) entry which is preliminary data.</text>
</comment>
<dbReference type="AlphaFoldDB" id="A0A392PN38"/>
<keyword evidence="2" id="KW-1185">Reference proteome</keyword>
<protein>
    <submittedName>
        <fullName evidence="1">Uncharacterized protein</fullName>
    </submittedName>
</protein>
<organism evidence="1 2">
    <name type="scientific">Trifolium medium</name>
    <dbReference type="NCBI Taxonomy" id="97028"/>
    <lineage>
        <taxon>Eukaryota</taxon>
        <taxon>Viridiplantae</taxon>
        <taxon>Streptophyta</taxon>
        <taxon>Embryophyta</taxon>
        <taxon>Tracheophyta</taxon>
        <taxon>Spermatophyta</taxon>
        <taxon>Magnoliopsida</taxon>
        <taxon>eudicotyledons</taxon>
        <taxon>Gunneridae</taxon>
        <taxon>Pentapetalae</taxon>
        <taxon>rosids</taxon>
        <taxon>fabids</taxon>
        <taxon>Fabales</taxon>
        <taxon>Fabaceae</taxon>
        <taxon>Papilionoideae</taxon>
        <taxon>50 kb inversion clade</taxon>
        <taxon>NPAAA clade</taxon>
        <taxon>Hologalegina</taxon>
        <taxon>IRL clade</taxon>
        <taxon>Trifolieae</taxon>
        <taxon>Trifolium</taxon>
    </lineage>
</organism>
<sequence length="53" mass="6117">ISILSNQPNNRRDDNIEISMKNDYLVYISWKWGETGLTVDITIGVSTCSQKWI</sequence>
<evidence type="ECO:0000313" key="2">
    <source>
        <dbReference type="Proteomes" id="UP000265520"/>
    </source>
</evidence>
<name>A0A392PN38_9FABA</name>
<dbReference type="Proteomes" id="UP000265520">
    <property type="component" value="Unassembled WGS sequence"/>
</dbReference>